<evidence type="ECO:0000313" key="3">
    <source>
        <dbReference type="Proteomes" id="UP000035085"/>
    </source>
</evidence>
<organism evidence="2 3">
    <name type="scientific">Pandoraea vervacti</name>
    <dbReference type="NCBI Taxonomy" id="656178"/>
    <lineage>
        <taxon>Bacteria</taxon>
        <taxon>Pseudomonadati</taxon>
        <taxon>Pseudomonadota</taxon>
        <taxon>Betaproteobacteria</taxon>
        <taxon>Burkholderiales</taxon>
        <taxon>Burkholderiaceae</taxon>
        <taxon>Pandoraea</taxon>
    </lineage>
</organism>
<protein>
    <recommendedName>
        <fullName evidence="4">DUF3325 domain-containing protein</fullName>
    </recommendedName>
</protein>
<evidence type="ECO:0000313" key="2">
    <source>
        <dbReference type="EMBL" id="AJP57477.2"/>
    </source>
</evidence>
<name>A0ABN4FPJ1_9BURK</name>
<evidence type="ECO:0000256" key="1">
    <source>
        <dbReference type="SAM" id="Phobius"/>
    </source>
</evidence>
<keyword evidence="3" id="KW-1185">Reference proteome</keyword>
<dbReference type="Proteomes" id="UP000035085">
    <property type="component" value="Chromosome"/>
</dbReference>
<keyword evidence="1" id="KW-1133">Transmembrane helix</keyword>
<dbReference type="EMBL" id="CP010897">
    <property type="protein sequence ID" value="AJP57477.2"/>
    <property type="molecule type" value="Genomic_DNA"/>
</dbReference>
<keyword evidence="1" id="KW-0472">Membrane</keyword>
<evidence type="ECO:0008006" key="4">
    <source>
        <dbReference type="Google" id="ProtNLM"/>
    </source>
</evidence>
<sequence length="135" mass="14908">MRRDAASYVAQGRRFRLFEFVRAAGGLHWRAPFFIAHIPRRTSMLITLALALAWAAGGACYLTSEHQRLRARRLNAQPARALALVAAIASVLCWWLAAGPSAGIASAFMSLCFGLLFWPYAAGGWHWLRGDAHVE</sequence>
<feature type="transmembrane region" description="Helical" evidence="1">
    <location>
        <begin position="103"/>
        <end position="121"/>
    </location>
</feature>
<accession>A0ABN4FPJ1</accession>
<proteinExistence type="predicted"/>
<keyword evidence="1" id="KW-0812">Transmembrane</keyword>
<gene>
    <name evidence="2" type="ORF">UC34_11490</name>
</gene>
<feature type="transmembrane region" description="Helical" evidence="1">
    <location>
        <begin position="44"/>
        <end position="63"/>
    </location>
</feature>
<reference evidence="3" key="1">
    <citation type="submission" date="2015-02" db="EMBL/GenBank/DDBJ databases">
        <title>Complete Genome Sequencing of Pandoraea vervacti NS15 sp. nov.</title>
        <authorList>
            <person name="Chan K.-G."/>
        </authorList>
    </citation>
    <scope>NUCLEOTIDE SEQUENCE [LARGE SCALE GENOMIC DNA]</scope>
    <source>
        <strain evidence="3">NS15</strain>
    </source>
</reference>
<feature type="transmembrane region" description="Helical" evidence="1">
    <location>
        <begin position="79"/>
        <end position="97"/>
    </location>
</feature>